<dbReference type="InterPro" id="IPR014911">
    <property type="entry name" value="PilS_N"/>
</dbReference>
<dbReference type="RefSeq" id="WP_280026931.1">
    <property type="nucleotide sequence ID" value="NZ_JAOCKG010000004.1"/>
</dbReference>
<evidence type="ECO:0000256" key="1">
    <source>
        <dbReference type="SAM" id="Phobius"/>
    </source>
</evidence>
<dbReference type="InterPro" id="IPR045584">
    <property type="entry name" value="Pilin-like"/>
</dbReference>
<name>A0AA43AYL8_9BURK</name>
<dbReference type="AlphaFoldDB" id="A0AA43AYL8"/>
<dbReference type="Proteomes" id="UP001161276">
    <property type="component" value="Unassembled WGS sequence"/>
</dbReference>
<keyword evidence="1" id="KW-0812">Transmembrane</keyword>
<proteinExistence type="predicted"/>
<dbReference type="Pfam" id="PF08805">
    <property type="entry name" value="PilS"/>
    <property type="match status" value="1"/>
</dbReference>
<keyword evidence="1" id="KW-1133">Transmembrane helix</keyword>
<evidence type="ECO:0000259" key="2">
    <source>
        <dbReference type="Pfam" id="PF08805"/>
    </source>
</evidence>
<accession>A0AA43AYL8</accession>
<feature type="domain" description="Type 4 secretion system PilS N-terminal" evidence="2">
    <location>
        <begin position="121"/>
        <end position="206"/>
    </location>
</feature>
<evidence type="ECO:0000313" key="3">
    <source>
        <dbReference type="EMBL" id="MDH2051216.1"/>
    </source>
</evidence>
<evidence type="ECO:0000313" key="4">
    <source>
        <dbReference type="Proteomes" id="UP001161276"/>
    </source>
</evidence>
<dbReference type="EMBL" id="JAOCKG010000004">
    <property type="protein sequence ID" value="MDH2051216.1"/>
    <property type="molecule type" value="Genomic_DNA"/>
</dbReference>
<organism evidence="3 4">
    <name type="scientific">Achromobacter marplatensis</name>
    <dbReference type="NCBI Taxonomy" id="470868"/>
    <lineage>
        <taxon>Bacteria</taxon>
        <taxon>Pseudomonadati</taxon>
        <taxon>Pseudomonadota</taxon>
        <taxon>Betaproteobacteria</taxon>
        <taxon>Burkholderiales</taxon>
        <taxon>Alcaligenaceae</taxon>
        <taxon>Achromobacter</taxon>
    </lineage>
</organism>
<feature type="transmembrane region" description="Helical" evidence="1">
    <location>
        <begin position="27"/>
        <end position="48"/>
    </location>
</feature>
<sequence>MKHFSKQPRPFKSHAARQRLRQGGYTIVEVIAVIAIIGFLVIISMPAIKGIFVQARVGPASAELQRFMTATRLLGEGDSVTPYAAISNTSNLAPAMSESSVFKVNGATVAHRLGGSGAGSNGTITIGPVALGGGAAGSGFGLTLTNVNHRACPGLATTLNSVSETISVNGTAAKTLGANNEPGSFNAVTAQDLCVKGDNNTFVFATR</sequence>
<comment type="caution">
    <text evidence="3">The sequence shown here is derived from an EMBL/GenBank/DDBJ whole genome shotgun (WGS) entry which is preliminary data.</text>
</comment>
<dbReference type="Gene3D" id="3.30.1690.10">
    <property type="entry name" value="TcpA-like pilin"/>
    <property type="match status" value="1"/>
</dbReference>
<dbReference type="SUPFAM" id="SSF54523">
    <property type="entry name" value="Pili subunits"/>
    <property type="match status" value="1"/>
</dbReference>
<reference evidence="3" key="1">
    <citation type="submission" date="2022-09" db="EMBL/GenBank/DDBJ databases">
        <title>Intensive care unit water sources are persistently colonized with multi-drug resistant bacteria and are the site of extensive horizontal gene transfer of antibiotic resistance genes.</title>
        <authorList>
            <person name="Diorio-Toth L."/>
        </authorList>
    </citation>
    <scope>NUCLEOTIDE SEQUENCE</scope>
    <source>
        <strain evidence="3">GD03676</strain>
    </source>
</reference>
<protein>
    <submittedName>
        <fullName evidence="3">Type II secretion system GspH family protein</fullName>
    </submittedName>
</protein>
<gene>
    <name evidence="3" type="ORF">N5K24_12460</name>
</gene>
<keyword evidence="1" id="KW-0472">Membrane</keyword>